<keyword evidence="2" id="KW-1185">Reference proteome</keyword>
<dbReference type="EMBL" id="FNJU01000003">
    <property type="protein sequence ID" value="SDP48617.1"/>
    <property type="molecule type" value="Genomic_DNA"/>
</dbReference>
<proteinExistence type="predicted"/>
<reference evidence="2" key="1">
    <citation type="submission" date="2016-10" db="EMBL/GenBank/DDBJ databases">
        <authorList>
            <person name="Varghese N."/>
            <person name="Submissions S."/>
        </authorList>
    </citation>
    <scope>NUCLEOTIDE SEQUENCE [LARGE SCALE GENOMIC DNA]</scope>
    <source>
        <strain evidence="2">IBRC-M10078</strain>
    </source>
</reference>
<protein>
    <submittedName>
        <fullName evidence="1">Uncharacterized protein</fullName>
    </submittedName>
</protein>
<sequence length="49" mass="5814">MLDFVFILLCMPILVGIYKRYVPVLCMSYFEKNDINKESEKVVLDIRTL</sequence>
<name>A0A1H0T3G0_9BACI</name>
<gene>
    <name evidence="1" type="ORF">SAMN05216565_103271</name>
</gene>
<evidence type="ECO:0000313" key="2">
    <source>
        <dbReference type="Proteomes" id="UP000199159"/>
    </source>
</evidence>
<organism evidence="1 2">
    <name type="scientific">Litchfieldia salsa</name>
    <dbReference type="NCBI Taxonomy" id="930152"/>
    <lineage>
        <taxon>Bacteria</taxon>
        <taxon>Bacillati</taxon>
        <taxon>Bacillota</taxon>
        <taxon>Bacilli</taxon>
        <taxon>Bacillales</taxon>
        <taxon>Bacillaceae</taxon>
        <taxon>Litchfieldia</taxon>
    </lineage>
</organism>
<dbReference type="AlphaFoldDB" id="A0A1H0T3G0"/>
<evidence type="ECO:0000313" key="1">
    <source>
        <dbReference type="EMBL" id="SDP48617.1"/>
    </source>
</evidence>
<dbReference type="STRING" id="930152.SAMN05216565_103271"/>
<dbReference type="Proteomes" id="UP000199159">
    <property type="component" value="Unassembled WGS sequence"/>
</dbReference>
<accession>A0A1H0T3G0</accession>